<name>A0A8J4FRK9_9CHLO</name>
<evidence type="ECO:0008006" key="4">
    <source>
        <dbReference type="Google" id="ProtNLM"/>
    </source>
</evidence>
<organism evidence="2 3">
    <name type="scientific">Volvox reticuliferus</name>
    <dbReference type="NCBI Taxonomy" id="1737510"/>
    <lineage>
        <taxon>Eukaryota</taxon>
        <taxon>Viridiplantae</taxon>
        <taxon>Chlorophyta</taxon>
        <taxon>core chlorophytes</taxon>
        <taxon>Chlorophyceae</taxon>
        <taxon>CS clade</taxon>
        <taxon>Chlamydomonadales</taxon>
        <taxon>Volvocaceae</taxon>
        <taxon>Volvox</taxon>
    </lineage>
</organism>
<gene>
    <name evidence="2" type="ORF">Vretifemale_15422</name>
</gene>
<protein>
    <recommendedName>
        <fullName evidence="4">Reverse transcriptase Ty1/copia-type domain-containing protein</fullName>
    </recommendedName>
</protein>
<dbReference type="Proteomes" id="UP000747110">
    <property type="component" value="Unassembled WGS sequence"/>
</dbReference>
<evidence type="ECO:0000313" key="3">
    <source>
        <dbReference type="Proteomes" id="UP000747110"/>
    </source>
</evidence>
<sequence>MAITSKDEERIRSIKAASGRAFKVRDLGETFLGMDPSSRGVDGSIKLAQRRYIEEVLERRQLSKAKPRVTPLPPGSNKVLPADDHDTELKDSTSCSALYLAICIMPDIAQALSILAHFMVKPAKSHMKLVLGVLMNLAGTREHGLAFGGPVSWLCRAIE</sequence>
<dbReference type="OrthoDB" id="1288954at2759"/>
<dbReference type="AlphaFoldDB" id="A0A8J4FRK9"/>
<evidence type="ECO:0000256" key="1">
    <source>
        <dbReference type="SAM" id="MobiDB-lite"/>
    </source>
</evidence>
<evidence type="ECO:0000313" key="2">
    <source>
        <dbReference type="EMBL" id="GIL87346.1"/>
    </source>
</evidence>
<accession>A0A8J4FRK9</accession>
<comment type="caution">
    <text evidence="2">The sequence shown here is derived from an EMBL/GenBank/DDBJ whole genome shotgun (WGS) entry which is preliminary data.</text>
</comment>
<dbReference type="EMBL" id="BNCP01000039">
    <property type="protein sequence ID" value="GIL87346.1"/>
    <property type="molecule type" value="Genomic_DNA"/>
</dbReference>
<feature type="region of interest" description="Disordered" evidence="1">
    <location>
        <begin position="64"/>
        <end position="83"/>
    </location>
</feature>
<keyword evidence="3" id="KW-1185">Reference proteome</keyword>
<reference evidence="2" key="1">
    <citation type="journal article" date="2021" name="Proc. Natl. Acad. Sci. U.S.A.">
        <title>Three genomes in the algal genus Volvox reveal the fate of a haploid sex-determining region after a transition to homothallism.</title>
        <authorList>
            <person name="Yamamoto K."/>
            <person name="Hamaji T."/>
            <person name="Kawai-Toyooka H."/>
            <person name="Matsuzaki R."/>
            <person name="Takahashi F."/>
            <person name="Nishimura Y."/>
            <person name="Kawachi M."/>
            <person name="Noguchi H."/>
            <person name="Minakuchi Y."/>
            <person name="Umen J.G."/>
            <person name="Toyoda A."/>
            <person name="Nozaki H."/>
        </authorList>
    </citation>
    <scope>NUCLEOTIDE SEQUENCE</scope>
    <source>
        <strain evidence="2">NIES-3786</strain>
    </source>
</reference>
<proteinExistence type="predicted"/>